<gene>
    <name evidence="1" type="ORF">ACFS29_14230</name>
</gene>
<comment type="caution">
    <text evidence="1">The sequence shown here is derived from an EMBL/GenBank/DDBJ whole genome shotgun (WGS) entry which is preliminary data.</text>
</comment>
<reference evidence="2" key="1">
    <citation type="journal article" date="2019" name="Int. J. Syst. Evol. Microbiol.">
        <title>The Global Catalogue of Microorganisms (GCM) 10K type strain sequencing project: providing services to taxonomists for standard genome sequencing and annotation.</title>
        <authorList>
            <consortium name="The Broad Institute Genomics Platform"/>
            <consortium name="The Broad Institute Genome Sequencing Center for Infectious Disease"/>
            <person name="Wu L."/>
            <person name="Ma J."/>
        </authorList>
    </citation>
    <scope>NUCLEOTIDE SEQUENCE [LARGE SCALE GENOMIC DNA]</scope>
    <source>
        <strain evidence="2">KCTC 32514</strain>
    </source>
</reference>
<protein>
    <recommendedName>
        <fullName evidence="3">MG2 domain-containing protein</fullName>
    </recommendedName>
</protein>
<evidence type="ECO:0000313" key="1">
    <source>
        <dbReference type="EMBL" id="MFD2916810.1"/>
    </source>
</evidence>
<dbReference type="Proteomes" id="UP001597548">
    <property type="component" value="Unassembled WGS sequence"/>
</dbReference>
<keyword evidence="2" id="KW-1185">Reference proteome</keyword>
<organism evidence="1 2">
    <name type="scientific">Psychroserpens luteus</name>
    <dbReference type="NCBI Taxonomy" id="1434066"/>
    <lineage>
        <taxon>Bacteria</taxon>
        <taxon>Pseudomonadati</taxon>
        <taxon>Bacteroidota</taxon>
        <taxon>Flavobacteriia</taxon>
        <taxon>Flavobacteriales</taxon>
        <taxon>Flavobacteriaceae</taxon>
        <taxon>Psychroserpens</taxon>
    </lineage>
</organism>
<evidence type="ECO:0008006" key="3">
    <source>
        <dbReference type="Google" id="ProtNLM"/>
    </source>
</evidence>
<proteinExistence type="predicted"/>
<sequence>MKKSLLNNCNYLIFSLFSFIFFFGNSQNSNDTLLFEAYKNYSKLPRETTYGHLNKSTLIKGESLGFSIYLFDKYTKKSSTQTKNVYITIQNRSGKVLKKQMILAENGVASGIIEIDSLFKSGNYVFKAYTNWMRNFEEQNFYVQHIKVINPDDDAFIEADDDELFDLDAQFLPEGGHLLLNTKNTVGVVIKDDYGFGVPNLKGKVLDSNGEEVTNFETNIHGISKFEFTPLARTVYTVSFSDEEQTEITLDIGESKGINMSLIDTNDKIALVFRTNEMTLQDIANKSFKLTIGNGSLLNVSDIIFNDNSEIKAFISHKDLTPGMNIITLFDENNKPLLERLYFNYDGIKSIVTGVPSVEKINDSLIISIPSSTINSKLFNNLSISVLPSNTKSYNHHHNIFSYTFLQPYIKGRIENARYYFTNPDKKKRAELDNLLITQGWSSYDWTTIFNNPPSNQYEFEDGISINANLNNTKGDTFLIYPLQNSPSVTVGIKEGESSFSARGFLPLKNEPLRIGMIDKQNRVNKPNLYVQFSPIEIPGLGHKFSSLNYKNNNAFRYDASLPILDESWNKIETLDTVLLTVKKEEERIEKIKRLNRGRVYVFDENKRNNIPDFASYISSKGYTAVVLIHPDKPNELKIESNIRKTYGTVTETSEGIEIYSNVAPLIYLDKMLIADFNQLMYLDMSSVDYIIIDKQGIGEGMRGSNGVIKIFTNPLLRTEGSNYSVEAYQNIKFPQSFTISKKFYTPTYSTYLNEFYQNYGVIDWFPNCKTNNIGTTQVKVLNTKNKEIKLFIEGIANDGEFISEEKIITIN</sequence>
<accession>A0ABW5ZX65</accession>
<dbReference type="EMBL" id="JBHUOS010000010">
    <property type="protein sequence ID" value="MFD2916810.1"/>
    <property type="molecule type" value="Genomic_DNA"/>
</dbReference>
<evidence type="ECO:0000313" key="2">
    <source>
        <dbReference type="Proteomes" id="UP001597548"/>
    </source>
</evidence>
<dbReference type="RefSeq" id="WP_194506329.1">
    <property type="nucleotide sequence ID" value="NZ_JADILU010000001.1"/>
</dbReference>
<name>A0ABW5ZX65_9FLAO</name>